<evidence type="ECO:0000256" key="2">
    <source>
        <dbReference type="ARBA" id="ARBA00009077"/>
    </source>
</evidence>
<name>A0A2U1CQ58_9BURK</name>
<reference evidence="10 11" key="1">
    <citation type="submission" date="2018-04" db="EMBL/GenBank/DDBJ databases">
        <title>Genomic Encyclopedia of Type Strains, Phase IV (KMG-IV): sequencing the most valuable type-strain genomes for metagenomic binning, comparative biology and taxonomic classification.</title>
        <authorList>
            <person name="Goeker M."/>
        </authorList>
    </citation>
    <scope>NUCLEOTIDE SEQUENCE [LARGE SCALE GENOMIC DNA]</scope>
    <source>
        <strain evidence="10 11">DSM 10065</strain>
    </source>
</reference>
<keyword evidence="4 10" id="KW-0456">Lyase</keyword>
<protein>
    <submittedName>
        <fullName evidence="10">Cystathionine beta-lyase</fullName>
    </submittedName>
</protein>
<dbReference type="SUPFAM" id="SSF53383">
    <property type="entry name" value="PLP-dependent transferases"/>
    <property type="match status" value="1"/>
</dbReference>
<evidence type="ECO:0000256" key="9">
    <source>
        <dbReference type="RuleBase" id="RU362118"/>
    </source>
</evidence>
<proteinExistence type="inferred from homology"/>
<dbReference type="Gene3D" id="3.40.640.10">
    <property type="entry name" value="Type I PLP-dependent aspartate aminotransferase-like (Major domain)"/>
    <property type="match status" value="1"/>
</dbReference>
<dbReference type="InterPro" id="IPR054542">
    <property type="entry name" value="Cys_met_metab_PP"/>
</dbReference>
<dbReference type="FunFam" id="3.40.640.10:FF:000046">
    <property type="entry name" value="Cystathionine gamma-lyase"/>
    <property type="match status" value="1"/>
</dbReference>
<evidence type="ECO:0000256" key="6">
    <source>
        <dbReference type="ARBA" id="ARBA00047517"/>
    </source>
</evidence>
<dbReference type="STRING" id="1231391.GCA_000308195_01805"/>
<evidence type="ECO:0000256" key="4">
    <source>
        <dbReference type="ARBA" id="ARBA00023239"/>
    </source>
</evidence>
<dbReference type="Proteomes" id="UP000246145">
    <property type="component" value="Unassembled WGS sequence"/>
</dbReference>
<evidence type="ECO:0000256" key="1">
    <source>
        <dbReference type="ARBA" id="ARBA00001933"/>
    </source>
</evidence>
<dbReference type="InterPro" id="IPR000277">
    <property type="entry name" value="Cys/Met-Metab_PyrdxlP-dep_enz"/>
</dbReference>
<gene>
    <name evidence="10" type="ORF">C7440_0401</name>
</gene>
<accession>A0A2U1CQ58</accession>
<feature type="modified residue" description="N6-(pyridoxal phosphate)lysine" evidence="8">
    <location>
        <position position="210"/>
    </location>
</feature>
<evidence type="ECO:0000313" key="11">
    <source>
        <dbReference type="Proteomes" id="UP000246145"/>
    </source>
</evidence>
<dbReference type="GO" id="GO:0019346">
    <property type="term" value="P:transsulfuration"/>
    <property type="evidence" value="ECO:0007669"/>
    <property type="project" value="InterPro"/>
</dbReference>
<keyword evidence="3 8" id="KW-0663">Pyridoxal phosphate</keyword>
<dbReference type="PANTHER" id="PTHR43500">
    <property type="entry name" value="CYSTATHIONINE BETA-LYASE-RELATED"/>
    <property type="match status" value="1"/>
</dbReference>
<dbReference type="PROSITE" id="PS00868">
    <property type="entry name" value="CYS_MET_METAB_PP"/>
    <property type="match status" value="1"/>
</dbReference>
<comment type="pathway">
    <text evidence="5">Amino-acid biosynthesis; L-methionine biosynthesis via de novo pathway; L-homocysteine from L-cystathionine: step 1/1.</text>
</comment>
<evidence type="ECO:0000256" key="5">
    <source>
        <dbReference type="ARBA" id="ARBA00046315"/>
    </source>
</evidence>
<comment type="catalytic activity">
    <reaction evidence="7">
        <text>an S-substituted L-cysteine + H2O = a thiol + pyruvate + NH4(+)</text>
        <dbReference type="Rhea" id="RHEA:18121"/>
        <dbReference type="ChEBI" id="CHEBI:15361"/>
        <dbReference type="ChEBI" id="CHEBI:15377"/>
        <dbReference type="ChEBI" id="CHEBI:28938"/>
        <dbReference type="ChEBI" id="CHEBI:29256"/>
        <dbReference type="ChEBI" id="CHEBI:58717"/>
        <dbReference type="EC" id="4.4.1.13"/>
    </reaction>
</comment>
<dbReference type="NCBIfam" id="TIGR01324">
    <property type="entry name" value="cysta_beta_ly_B"/>
    <property type="match status" value="1"/>
</dbReference>
<dbReference type="Gene3D" id="3.90.1150.10">
    <property type="entry name" value="Aspartate Aminotransferase, domain 1"/>
    <property type="match status" value="1"/>
</dbReference>
<comment type="similarity">
    <text evidence="2 9">Belongs to the trans-sulfuration enzymes family.</text>
</comment>
<dbReference type="PANTHER" id="PTHR43500:SF1">
    <property type="entry name" value="CYSTATHIONINE BETA-LYASE-RELATED"/>
    <property type="match status" value="1"/>
</dbReference>
<organism evidence="10 11">
    <name type="scientific">Pusillimonas noertemannii</name>
    <dbReference type="NCBI Taxonomy" id="305977"/>
    <lineage>
        <taxon>Bacteria</taxon>
        <taxon>Pseudomonadati</taxon>
        <taxon>Pseudomonadota</taxon>
        <taxon>Betaproteobacteria</taxon>
        <taxon>Burkholderiales</taxon>
        <taxon>Alcaligenaceae</taxon>
        <taxon>Pusillimonas</taxon>
    </lineage>
</organism>
<dbReference type="GO" id="GO:0047804">
    <property type="term" value="F:cysteine-S-conjugate beta-lyase activity"/>
    <property type="evidence" value="ECO:0007669"/>
    <property type="project" value="UniProtKB-EC"/>
</dbReference>
<evidence type="ECO:0000256" key="7">
    <source>
        <dbReference type="ARBA" id="ARBA00047625"/>
    </source>
</evidence>
<dbReference type="InterPro" id="IPR015421">
    <property type="entry name" value="PyrdxlP-dep_Trfase_major"/>
</dbReference>
<dbReference type="Pfam" id="PF01053">
    <property type="entry name" value="Cys_Met_Meta_PP"/>
    <property type="match status" value="1"/>
</dbReference>
<dbReference type="GO" id="GO:0019450">
    <property type="term" value="P:L-cysteine catabolic process to pyruvate"/>
    <property type="evidence" value="ECO:0007669"/>
    <property type="project" value="TreeGrafter"/>
</dbReference>
<dbReference type="EMBL" id="QEKO01000001">
    <property type="protein sequence ID" value="PVY68015.1"/>
    <property type="molecule type" value="Genomic_DNA"/>
</dbReference>
<evidence type="ECO:0000256" key="3">
    <source>
        <dbReference type="ARBA" id="ARBA00022898"/>
    </source>
</evidence>
<dbReference type="InterPro" id="IPR015424">
    <property type="entry name" value="PyrdxlP-dep_Trfase"/>
</dbReference>
<comment type="cofactor">
    <cofactor evidence="1 9">
        <name>pyridoxal 5'-phosphate</name>
        <dbReference type="ChEBI" id="CHEBI:597326"/>
    </cofactor>
</comment>
<evidence type="ECO:0000313" key="10">
    <source>
        <dbReference type="EMBL" id="PVY68015.1"/>
    </source>
</evidence>
<dbReference type="InterPro" id="IPR015422">
    <property type="entry name" value="PyrdxlP-dep_Trfase_small"/>
</dbReference>
<dbReference type="InterPro" id="IPR006233">
    <property type="entry name" value="Cys_b_lyase_bac"/>
</dbReference>
<keyword evidence="11" id="KW-1185">Reference proteome</keyword>
<sequence length="400" mass="42846">MFLMSTSHDDTVLIHAGRAPAGFGGLVNTPACRASTLLVNSYDDWRRSREGGNPYGHYARFGTPTTRAFADMLAELENAHGAIVFPSGLAACTHALLAFLSPGDHVLITDNVYGPTRAFACGTLARLGVEVSFFPPLEGVAIASYLRPNTRVVYVESPGSQTFEVGDIPAIAAAARRQGAIVMMDNTWATPLYFKPFEHGVDVSIHAATKYLAGHSDAILGAATANARAWPTLQAGAHDFGQTAGPDDLYLALRGLRTLSVRLQRHQETASLLARRLQEHPAVSHVLHPGLPGAAGHACWKRDFKGSSGLFGVVLQPMAAQERALAQAFDSLRLFGIGLSWGGYESLALPVDPPLRTSAPWREQGPLLRLHAGLEDAEALWRDLSLALDAYVHAAEPAFS</sequence>
<comment type="caution">
    <text evidence="10">The sequence shown here is derived from an EMBL/GenBank/DDBJ whole genome shotgun (WGS) entry which is preliminary data.</text>
</comment>
<evidence type="ECO:0000256" key="8">
    <source>
        <dbReference type="PIRSR" id="PIRSR001434-2"/>
    </source>
</evidence>
<dbReference type="GO" id="GO:0030170">
    <property type="term" value="F:pyridoxal phosphate binding"/>
    <property type="evidence" value="ECO:0007669"/>
    <property type="project" value="InterPro"/>
</dbReference>
<dbReference type="AlphaFoldDB" id="A0A2U1CQ58"/>
<comment type="catalytic activity">
    <reaction evidence="6">
        <text>L,L-cystathionine + H2O = L-homocysteine + pyruvate + NH4(+)</text>
        <dbReference type="Rhea" id="RHEA:13965"/>
        <dbReference type="ChEBI" id="CHEBI:15361"/>
        <dbReference type="ChEBI" id="CHEBI:15377"/>
        <dbReference type="ChEBI" id="CHEBI:28938"/>
        <dbReference type="ChEBI" id="CHEBI:58161"/>
        <dbReference type="ChEBI" id="CHEBI:58199"/>
    </reaction>
</comment>
<dbReference type="PIRSF" id="PIRSF001434">
    <property type="entry name" value="CGS"/>
    <property type="match status" value="1"/>
</dbReference>